<name>A0A8X6VT06_TRICX</name>
<protein>
    <recommendedName>
        <fullName evidence="2">Transposase Tc1-like domain-containing protein</fullName>
    </recommendedName>
</protein>
<comment type="subcellular location">
    <subcellularLocation>
        <location evidence="1">Nucleus</location>
    </subcellularLocation>
</comment>
<sequence length="155" mass="18071">MNSRRETSENERALVIKWSKDGKSLREINCFFEREKPWLYPKNTTKTTTGCVANIPERGRKEILCATANRKIIRSVKKNPLLNAPKLASSISSEIGKKISAETVRRVLHNTGFHGRTPVRKPLINCVNRKKRDYLLQRNTFQSRNHFGEHCYFLW</sequence>
<reference evidence="3" key="1">
    <citation type="submission" date="2020-08" db="EMBL/GenBank/DDBJ databases">
        <title>Multicomponent nature underlies the extraordinary mechanical properties of spider dragline silk.</title>
        <authorList>
            <person name="Kono N."/>
            <person name="Nakamura H."/>
            <person name="Mori M."/>
            <person name="Yoshida Y."/>
            <person name="Ohtoshi R."/>
            <person name="Malay A.D."/>
            <person name="Moran D.A.P."/>
            <person name="Tomita M."/>
            <person name="Numata K."/>
            <person name="Arakawa K."/>
        </authorList>
    </citation>
    <scope>NUCLEOTIDE SEQUENCE</scope>
</reference>
<dbReference type="EMBL" id="BMAU01021356">
    <property type="protein sequence ID" value="GFY20705.1"/>
    <property type="molecule type" value="Genomic_DNA"/>
</dbReference>
<dbReference type="SUPFAM" id="SSF46689">
    <property type="entry name" value="Homeodomain-like"/>
    <property type="match status" value="1"/>
</dbReference>
<evidence type="ECO:0000256" key="1">
    <source>
        <dbReference type="ARBA" id="ARBA00004123"/>
    </source>
</evidence>
<feature type="domain" description="Transposase Tc1-like" evidence="2">
    <location>
        <begin position="70"/>
        <end position="132"/>
    </location>
</feature>
<dbReference type="GO" id="GO:0005634">
    <property type="term" value="C:nucleus"/>
    <property type="evidence" value="ECO:0007669"/>
    <property type="project" value="UniProtKB-SubCell"/>
</dbReference>
<evidence type="ECO:0000259" key="2">
    <source>
        <dbReference type="Pfam" id="PF01498"/>
    </source>
</evidence>
<dbReference type="InterPro" id="IPR002492">
    <property type="entry name" value="Transposase_Tc1-like"/>
</dbReference>
<dbReference type="InterPro" id="IPR009057">
    <property type="entry name" value="Homeodomain-like_sf"/>
</dbReference>
<dbReference type="GO" id="GO:0003677">
    <property type="term" value="F:DNA binding"/>
    <property type="evidence" value="ECO:0007669"/>
    <property type="project" value="InterPro"/>
</dbReference>
<comment type="caution">
    <text evidence="3">The sequence shown here is derived from an EMBL/GenBank/DDBJ whole genome shotgun (WGS) entry which is preliminary data.</text>
</comment>
<dbReference type="GO" id="GO:0015074">
    <property type="term" value="P:DNA integration"/>
    <property type="evidence" value="ECO:0007669"/>
    <property type="project" value="InterPro"/>
</dbReference>
<dbReference type="Pfam" id="PF01498">
    <property type="entry name" value="HTH_Tnp_Tc3_2"/>
    <property type="match status" value="1"/>
</dbReference>
<evidence type="ECO:0000313" key="3">
    <source>
        <dbReference type="EMBL" id="GFY20705.1"/>
    </source>
</evidence>
<gene>
    <name evidence="3" type="ORF">TNCV_1119391</name>
</gene>
<evidence type="ECO:0000313" key="4">
    <source>
        <dbReference type="Proteomes" id="UP000887159"/>
    </source>
</evidence>
<keyword evidence="4" id="KW-1185">Reference proteome</keyword>
<dbReference type="GO" id="GO:0006313">
    <property type="term" value="P:DNA transposition"/>
    <property type="evidence" value="ECO:0007669"/>
    <property type="project" value="InterPro"/>
</dbReference>
<proteinExistence type="predicted"/>
<dbReference type="AlphaFoldDB" id="A0A8X6VT06"/>
<organism evidence="3 4">
    <name type="scientific">Trichonephila clavipes</name>
    <name type="common">Golden silk orbweaver</name>
    <name type="synonym">Nephila clavipes</name>
    <dbReference type="NCBI Taxonomy" id="2585209"/>
    <lineage>
        <taxon>Eukaryota</taxon>
        <taxon>Metazoa</taxon>
        <taxon>Ecdysozoa</taxon>
        <taxon>Arthropoda</taxon>
        <taxon>Chelicerata</taxon>
        <taxon>Arachnida</taxon>
        <taxon>Araneae</taxon>
        <taxon>Araneomorphae</taxon>
        <taxon>Entelegynae</taxon>
        <taxon>Araneoidea</taxon>
        <taxon>Nephilidae</taxon>
        <taxon>Trichonephila</taxon>
    </lineage>
</organism>
<accession>A0A8X6VT06</accession>
<dbReference type="Proteomes" id="UP000887159">
    <property type="component" value="Unassembled WGS sequence"/>
</dbReference>